<dbReference type="Proteomes" id="UP001175604">
    <property type="component" value="Unassembled WGS sequence"/>
</dbReference>
<evidence type="ECO:0000256" key="8">
    <source>
        <dbReference type="SAM" id="Phobius"/>
    </source>
</evidence>
<dbReference type="InterPro" id="IPR006685">
    <property type="entry name" value="MscS_channel_2nd"/>
</dbReference>
<keyword evidence="15" id="KW-1185">Reference proteome</keyword>
<dbReference type="InterPro" id="IPR023408">
    <property type="entry name" value="MscS_beta-dom_sf"/>
</dbReference>
<sequence length="805" mass="86208">MYLDSALPRARLAVPWAMLACWMALLFALCAVPVAHAATAGTAAPAGPATELTPDRLADLLADPAARDQIIERLRAEAPASGRTTGSTQAPAEAPSLPARIAHGAQLFLAGMAAHAERAVDDLSALARGEGMSPERRDQLAATLLGLAVVAAATIAVFLLLRAIAARAYARIDAWTAQPAAAPRGSHRAGGLALAGRRAGAMLGALAIDLAIVLLAGMAGYAVALYGTGTRGTVSTAQSLFINAYVAVEIAKALIRGVFATRYPRLRLFTMADDVARYWNDRLGRMAAAFGYGLMLVEPLAKSLLSPSIGELAGLVIMLAAYGYAVRVVWRNRQILRERLEQRAERASAGYFGTRFRVLARTWHVLAIGYFTVLLVVSQVDPERALPFMVQATLQSLAALAAGALLIMLLAGALARRIALPEDLRRKLPMLEARVNAYVPAALRGLGILIRIVVALFVLDAWRVFDLSTWIVSDAGAAAVRVVVNVAIVLLIAAVAWTIIASIIEHRLSLSEGGAMPTARERTLLSLFRNAALIVIVTMTVLVVLSQIGVDIAPLIAGAGVVGLAIGFGSQKLVQDIITGVFIQLENGMNQNDVVQVAGIFGTVEKITIRSVGIRTLDGGYHLIPFSSVDVVSNHMRDFSYHLGEYTIAHRESVDDAVQHLRNAFDELMQDELLAPEVLEDISIPGVTALNEKGVTIRVLIKTTPGMQWAVQRGYNRLVKKHFNAAGIELPYPHTVVYFGQDKSGYAPPANVFMQPERPDEGRDARAAGHTRRRLSREQGTASEDVLGNELDRVAEDPDARPQSA</sequence>
<feature type="domain" description="Moderate conductance mechanosensitive channel YbiO-like transmembrane helix 1" evidence="13">
    <location>
        <begin position="392"/>
        <end position="470"/>
    </location>
</feature>
<feature type="domain" description="Mechanosensitive ion channel transmembrane helices 2/3" evidence="12">
    <location>
        <begin position="533"/>
        <end position="571"/>
    </location>
</feature>
<dbReference type="Pfam" id="PF00924">
    <property type="entry name" value="MS_channel_2nd"/>
    <property type="match status" value="1"/>
</dbReference>
<evidence type="ECO:0000256" key="6">
    <source>
        <dbReference type="ARBA" id="ARBA00023136"/>
    </source>
</evidence>
<feature type="compositionally biased region" description="Basic and acidic residues" evidence="7">
    <location>
        <begin position="790"/>
        <end position="805"/>
    </location>
</feature>
<evidence type="ECO:0000256" key="7">
    <source>
        <dbReference type="SAM" id="MobiDB-lite"/>
    </source>
</evidence>
<evidence type="ECO:0000259" key="11">
    <source>
        <dbReference type="Pfam" id="PF21082"/>
    </source>
</evidence>
<feature type="region of interest" description="Disordered" evidence="7">
    <location>
        <begin position="749"/>
        <end position="805"/>
    </location>
</feature>
<protein>
    <submittedName>
        <fullName evidence="14">Mechanosensitive ion channel</fullName>
    </submittedName>
</protein>
<keyword evidence="3" id="KW-1003">Cell membrane</keyword>
<keyword evidence="9" id="KW-0732">Signal</keyword>
<dbReference type="SUPFAM" id="SSF50182">
    <property type="entry name" value="Sm-like ribonucleoproteins"/>
    <property type="match status" value="1"/>
</dbReference>
<feature type="transmembrane region" description="Helical" evidence="8">
    <location>
        <begin position="524"/>
        <end position="546"/>
    </location>
</feature>
<feature type="transmembrane region" description="Helical" evidence="8">
    <location>
        <begin position="140"/>
        <end position="161"/>
    </location>
</feature>
<dbReference type="Pfam" id="PF25392">
    <property type="entry name" value="MS_channel_TM1"/>
    <property type="match status" value="1"/>
</dbReference>
<keyword evidence="4 8" id="KW-0812">Transmembrane</keyword>
<dbReference type="SUPFAM" id="SSF82861">
    <property type="entry name" value="Mechanosensitive channel protein MscS (YggB), transmembrane region"/>
    <property type="match status" value="1"/>
</dbReference>
<evidence type="ECO:0000256" key="4">
    <source>
        <dbReference type="ARBA" id="ARBA00022692"/>
    </source>
</evidence>
<evidence type="ECO:0000256" key="1">
    <source>
        <dbReference type="ARBA" id="ARBA00004651"/>
    </source>
</evidence>
<feature type="transmembrane region" description="Helical" evidence="8">
    <location>
        <begin position="358"/>
        <end position="377"/>
    </location>
</feature>
<dbReference type="SUPFAM" id="SSF82689">
    <property type="entry name" value="Mechanosensitive channel protein MscS (YggB), C-terminal domain"/>
    <property type="match status" value="1"/>
</dbReference>
<feature type="transmembrane region" description="Helical" evidence="8">
    <location>
        <begin position="435"/>
        <end position="459"/>
    </location>
</feature>
<evidence type="ECO:0000259" key="12">
    <source>
        <dbReference type="Pfam" id="PF21088"/>
    </source>
</evidence>
<feature type="chain" id="PRO_5045094221" evidence="9">
    <location>
        <begin position="38"/>
        <end position="805"/>
    </location>
</feature>
<feature type="transmembrane region" description="Helical" evidence="8">
    <location>
        <begin position="397"/>
        <end position="415"/>
    </location>
</feature>
<feature type="compositionally biased region" description="Basic and acidic residues" evidence="7">
    <location>
        <begin position="757"/>
        <end position="767"/>
    </location>
</feature>
<feature type="domain" description="Mechanosensitive ion channel MscS C-terminal" evidence="11">
    <location>
        <begin position="662"/>
        <end position="730"/>
    </location>
</feature>
<feature type="transmembrane region" description="Helical" evidence="8">
    <location>
        <begin position="552"/>
        <end position="569"/>
    </location>
</feature>
<organism evidence="14 15">
    <name type="scientific">Bordetella petrii</name>
    <dbReference type="NCBI Taxonomy" id="94624"/>
    <lineage>
        <taxon>Bacteria</taxon>
        <taxon>Pseudomonadati</taxon>
        <taxon>Pseudomonadota</taxon>
        <taxon>Betaproteobacteria</taxon>
        <taxon>Burkholderiales</taxon>
        <taxon>Alcaligenaceae</taxon>
        <taxon>Bordetella</taxon>
    </lineage>
</organism>
<dbReference type="PANTHER" id="PTHR30460:SF0">
    <property type="entry name" value="MODERATE CONDUCTANCE MECHANOSENSITIVE CHANNEL YBIO"/>
    <property type="match status" value="1"/>
</dbReference>
<dbReference type="InterPro" id="IPR045276">
    <property type="entry name" value="YbiO_bact"/>
</dbReference>
<feature type="transmembrane region" description="Helical" evidence="8">
    <location>
        <begin position="312"/>
        <end position="330"/>
    </location>
</feature>
<evidence type="ECO:0000256" key="3">
    <source>
        <dbReference type="ARBA" id="ARBA00022475"/>
    </source>
</evidence>
<comment type="similarity">
    <text evidence="2">Belongs to the MscS (TC 1.A.23) family.</text>
</comment>
<evidence type="ECO:0000259" key="13">
    <source>
        <dbReference type="Pfam" id="PF25392"/>
    </source>
</evidence>
<evidence type="ECO:0000313" key="14">
    <source>
        <dbReference type="EMBL" id="MDM9557655.1"/>
    </source>
</evidence>
<dbReference type="Gene3D" id="2.30.30.60">
    <property type="match status" value="1"/>
</dbReference>
<comment type="caution">
    <text evidence="14">The sequence shown here is derived from an EMBL/GenBank/DDBJ whole genome shotgun (WGS) entry which is preliminary data.</text>
</comment>
<evidence type="ECO:0000256" key="2">
    <source>
        <dbReference type="ARBA" id="ARBA00008017"/>
    </source>
</evidence>
<dbReference type="InterPro" id="IPR049142">
    <property type="entry name" value="MS_channel_1st"/>
</dbReference>
<dbReference type="InterPro" id="IPR057485">
    <property type="entry name" value="YbiO-like_TM1"/>
</dbReference>
<dbReference type="RefSeq" id="WP_289784152.1">
    <property type="nucleotide sequence ID" value="NZ_JAUDJE010000001.1"/>
</dbReference>
<reference evidence="14" key="1">
    <citation type="submission" date="2023-06" db="EMBL/GenBank/DDBJ databases">
        <title>full genome analysis of Phenantherene degrader P3.</title>
        <authorList>
            <person name="Akbar A."/>
            <person name="Rahmeh R."/>
            <person name="Kishk M."/>
        </authorList>
    </citation>
    <scope>NUCLEOTIDE SEQUENCE</scope>
    <source>
        <strain evidence="14">P3</strain>
    </source>
</reference>
<dbReference type="EMBL" id="JAUDJE010000001">
    <property type="protein sequence ID" value="MDM9557655.1"/>
    <property type="molecule type" value="Genomic_DNA"/>
</dbReference>
<evidence type="ECO:0000313" key="15">
    <source>
        <dbReference type="Proteomes" id="UP001175604"/>
    </source>
</evidence>
<keyword evidence="6 8" id="KW-0472">Membrane</keyword>
<dbReference type="InterPro" id="IPR049278">
    <property type="entry name" value="MS_channel_C"/>
</dbReference>
<dbReference type="Pfam" id="PF21088">
    <property type="entry name" value="MS_channel_1st"/>
    <property type="match status" value="1"/>
</dbReference>
<evidence type="ECO:0000259" key="10">
    <source>
        <dbReference type="Pfam" id="PF00924"/>
    </source>
</evidence>
<dbReference type="PANTHER" id="PTHR30460">
    <property type="entry name" value="MODERATE CONDUCTANCE MECHANOSENSITIVE CHANNEL YBIO"/>
    <property type="match status" value="1"/>
</dbReference>
<accession>A0ABT7VXI8</accession>
<dbReference type="InterPro" id="IPR011014">
    <property type="entry name" value="MscS_channel_TM-2"/>
</dbReference>
<comment type="subcellular location">
    <subcellularLocation>
        <location evidence="1">Cell membrane</location>
        <topology evidence="1">Multi-pass membrane protein</topology>
    </subcellularLocation>
</comment>
<evidence type="ECO:0000256" key="5">
    <source>
        <dbReference type="ARBA" id="ARBA00022989"/>
    </source>
</evidence>
<feature type="domain" description="Mechanosensitive ion channel MscS" evidence="10">
    <location>
        <begin position="573"/>
        <end position="629"/>
    </location>
</feature>
<dbReference type="Gene3D" id="3.30.70.100">
    <property type="match status" value="1"/>
</dbReference>
<name>A0ABT7VXI8_9BORD</name>
<dbReference type="Pfam" id="PF21082">
    <property type="entry name" value="MS_channel_3rd"/>
    <property type="match status" value="1"/>
</dbReference>
<feature type="signal peptide" evidence="9">
    <location>
        <begin position="1"/>
        <end position="37"/>
    </location>
</feature>
<feature type="transmembrane region" description="Helical" evidence="8">
    <location>
        <begin position="479"/>
        <end position="504"/>
    </location>
</feature>
<evidence type="ECO:0000256" key="9">
    <source>
        <dbReference type="SAM" id="SignalP"/>
    </source>
</evidence>
<dbReference type="InterPro" id="IPR010920">
    <property type="entry name" value="LSM_dom_sf"/>
</dbReference>
<dbReference type="Gene3D" id="1.10.287.1260">
    <property type="match status" value="1"/>
</dbReference>
<gene>
    <name evidence="14" type="ORF">QUC21_01385</name>
</gene>
<feature type="transmembrane region" description="Helical" evidence="8">
    <location>
        <begin position="206"/>
        <end position="228"/>
    </location>
</feature>
<dbReference type="InterPro" id="IPR011066">
    <property type="entry name" value="MscS_channel_C_sf"/>
</dbReference>
<proteinExistence type="inferred from homology"/>
<keyword evidence="5 8" id="KW-1133">Transmembrane helix</keyword>